<evidence type="ECO:0000256" key="5">
    <source>
        <dbReference type="ARBA" id="ARBA00023203"/>
    </source>
</evidence>
<dbReference type="PROSITE" id="PS51456">
    <property type="entry name" value="MYOSIN_MOTOR"/>
    <property type="match status" value="1"/>
</dbReference>
<dbReference type="InterPro" id="IPR036961">
    <property type="entry name" value="Kinesin_motor_dom_sf"/>
</dbReference>
<protein>
    <recommendedName>
        <fullName evidence="7">Myosin motor domain-containing protein</fullName>
    </recommendedName>
</protein>
<keyword evidence="9" id="KW-1185">Reference proteome</keyword>
<gene>
    <name evidence="8" type="ORF">EMH_0091580</name>
</gene>
<organism evidence="8 9">
    <name type="scientific">Eimeria mitis</name>
    <dbReference type="NCBI Taxonomy" id="44415"/>
    <lineage>
        <taxon>Eukaryota</taxon>
        <taxon>Sar</taxon>
        <taxon>Alveolata</taxon>
        <taxon>Apicomplexa</taxon>
        <taxon>Conoidasida</taxon>
        <taxon>Coccidia</taxon>
        <taxon>Eucoccidiorida</taxon>
        <taxon>Eimeriorina</taxon>
        <taxon>Eimeriidae</taxon>
        <taxon>Eimeria</taxon>
    </lineage>
</organism>
<dbReference type="OrthoDB" id="331205at2759"/>
<dbReference type="InterPro" id="IPR001609">
    <property type="entry name" value="Myosin_head_motor_dom-like"/>
</dbReference>
<evidence type="ECO:0000256" key="4">
    <source>
        <dbReference type="ARBA" id="ARBA00023175"/>
    </source>
</evidence>
<evidence type="ECO:0000259" key="7">
    <source>
        <dbReference type="PROSITE" id="PS51456"/>
    </source>
</evidence>
<dbReference type="Gene3D" id="1.20.120.720">
    <property type="entry name" value="Myosin VI head, motor domain, U50 subdomain"/>
    <property type="match status" value="1"/>
</dbReference>
<evidence type="ECO:0000256" key="1">
    <source>
        <dbReference type="ARBA" id="ARBA00022741"/>
    </source>
</evidence>
<dbReference type="VEuPathDB" id="ToxoDB:EMH_0091580"/>
<proteinExistence type="inferred from homology"/>
<sequence>MLRPAESHNFLQKLFSKEQNATRLSGVDGAEGNAQENFKLMVRGFKRAEFSPAEITELLQLLAGLLHLSNVSLTECDGDILQLKDTASLEALENASLLLGLEQEELEILLQCRCMLLKGDILFTHRNEQQSASARCSLIKFIYSRIFDYIVHRLNKSAARHITKHGKQHSEAINRSKTIGILDIYGFESFGLENGLEQLCINYANDLELSLLSSLPDTSALLRDLHEGVFRRLDDSCRLLAQGQPRDDTHFWNGLFTYCASNQHLQNHTGMQQMQRSNQELAIPRNQHILFCLKGANGMQAAEAAANGTLLQHLQQEYLTSIGLVGAPQLQTRKAGGGLIGGPSAAGKVQERVFAVKHFAGTVLYGTDGWLELNNDRVRHPRSAAPSSYVKLKLPWLQQPATYKLCAPTDRA</sequence>
<keyword evidence="2" id="KW-0067">ATP-binding</keyword>
<comment type="similarity">
    <text evidence="6">Belongs to the TRAFAC class myosin-kinesin ATPase superfamily. Myosin family.</text>
</comment>
<dbReference type="EMBL" id="HG686879">
    <property type="protein sequence ID" value="CDJ34633.1"/>
    <property type="molecule type" value="Genomic_DNA"/>
</dbReference>
<dbReference type="Gene3D" id="1.20.58.530">
    <property type="match status" value="2"/>
</dbReference>
<dbReference type="GeneID" id="25383369"/>
<feature type="domain" description="Myosin motor" evidence="7">
    <location>
        <begin position="1"/>
        <end position="206"/>
    </location>
</feature>
<keyword evidence="3 6" id="KW-0518">Myosin</keyword>
<dbReference type="AlphaFoldDB" id="U6KGP3"/>
<evidence type="ECO:0000256" key="3">
    <source>
        <dbReference type="ARBA" id="ARBA00023123"/>
    </source>
</evidence>
<dbReference type="InterPro" id="IPR027417">
    <property type="entry name" value="P-loop_NTPase"/>
</dbReference>
<dbReference type="GO" id="GO:0003774">
    <property type="term" value="F:cytoskeletal motor activity"/>
    <property type="evidence" value="ECO:0007669"/>
    <property type="project" value="InterPro"/>
</dbReference>
<evidence type="ECO:0000256" key="2">
    <source>
        <dbReference type="ARBA" id="ARBA00022840"/>
    </source>
</evidence>
<dbReference type="GO" id="GO:0003779">
    <property type="term" value="F:actin binding"/>
    <property type="evidence" value="ECO:0007669"/>
    <property type="project" value="UniProtKB-KW"/>
</dbReference>
<dbReference type="RefSeq" id="XP_013357196.1">
    <property type="nucleotide sequence ID" value="XM_013501742.1"/>
</dbReference>
<dbReference type="Pfam" id="PF00063">
    <property type="entry name" value="Myosin_head"/>
    <property type="match status" value="1"/>
</dbReference>
<comment type="caution">
    <text evidence="6">Lacks conserved residue(s) required for the propagation of feature annotation.</text>
</comment>
<accession>U6KGP3</accession>
<keyword evidence="4" id="KW-0505">Motor protein</keyword>
<dbReference type="PANTHER" id="PTHR13140">
    <property type="entry name" value="MYOSIN"/>
    <property type="match status" value="1"/>
</dbReference>
<dbReference type="GO" id="GO:0005524">
    <property type="term" value="F:ATP binding"/>
    <property type="evidence" value="ECO:0007669"/>
    <property type="project" value="UniProtKB-KW"/>
</dbReference>
<dbReference type="GO" id="GO:0016459">
    <property type="term" value="C:myosin complex"/>
    <property type="evidence" value="ECO:0007669"/>
    <property type="project" value="UniProtKB-KW"/>
</dbReference>
<evidence type="ECO:0000256" key="6">
    <source>
        <dbReference type="PROSITE-ProRule" id="PRU00782"/>
    </source>
</evidence>
<dbReference type="SMART" id="SM00242">
    <property type="entry name" value="MYSc"/>
    <property type="match status" value="1"/>
</dbReference>
<dbReference type="Gene3D" id="1.10.10.820">
    <property type="match status" value="1"/>
</dbReference>
<dbReference type="Proteomes" id="UP000030744">
    <property type="component" value="Unassembled WGS sequence"/>
</dbReference>
<dbReference type="Gene3D" id="3.40.850.10">
    <property type="entry name" value="Kinesin motor domain"/>
    <property type="match status" value="1"/>
</dbReference>
<evidence type="ECO:0000313" key="8">
    <source>
        <dbReference type="EMBL" id="CDJ34633.1"/>
    </source>
</evidence>
<dbReference type="SUPFAM" id="SSF52540">
    <property type="entry name" value="P-loop containing nucleoside triphosphate hydrolases"/>
    <property type="match status" value="1"/>
</dbReference>
<reference evidence="8" key="1">
    <citation type="submission" date="2013-10" db="EMBL/GenBank/DDBJ databases">
        <title>Genomic analysis of the causative agents of coccidiosis in chickens.</title>
        <authorList>
            <person name="Reid A.J."/>
            <person name="Blake D."/>
            <person name="Billington K."/>
            <person name="Browne H."/>
            <person name="Dunn M."/>
            <person name="Hung S."/>
            <person name="Kawahara F."/>
            <person name="Miranda-Saavedra D."/>
            <person name="Mourier T."/>
            <person name="Nagra H."/>
            <person name="Otto T.D."/>
            <person name="Rawlings N."/>
            <person name="Sanchez A."/>
            <person name="Sanders M."/>
            <person name="Subramaniam C."/>
            <person name="Tay Y."/>
            <person name="Dear P."/>
            <person name="Doerig C."/>
            <person name="Gruber A."/>
            <person name="Parkinson J."/>
            <person name="Shirley M."/>
            <person name="Wan K.L."/>
            <person name="Berriman M."/>
            <person name="Tomley F."/>
            <person name="Pain A."/>
        </authorList>
    </citation>
    <scope>NUCLEOTIDE SEQUENCE [LARGE SCALE GENOMIC DNA]</scope>
    <source>
        <strain evidence="8">Houghton</strain>
    </source>
</reference>
<keyword evidence="5 6" id="KW-0009">Actin-binding</keyword>
<reference evidence="8" key="2">
    <citation type="submission" date="2013-10" db="EMBL/GenBank/DDBJ databases">
        <authorList>
            <person name="Aslett M."/>
        </authorList>
    </citation>
    <scope>NUCLEOTIDE SEQUENCE [LARGE SCALE GENOMIC DNA]</scope>
    <source>
        <strain evidence="8">Houghton</strain>
    </source>
</reference>
<keyword evidence="1" id="KW-0547">Nucleotide-binding</keyword>
<name>U6KGP3_9EIME</name>
<evidence type="ECO:0000313" key="9">
    <source>
        <dbReference type="Proteomes" id="UP000030744"/>
    </source>
</evidence>